<dbReference type="SUPFAM" id="SSF50104">
    <property type="entry name" value="Translation proteins SH3-like domain"/>
    <property type="match status" value="1"/>
</dbReference>
<dbReference type="InterPro" id="IPR005100">
    <property type="entry name" value="NGN-domain"/>
</dbReference>
<sequence>MTESEGAEEETTLHYFAIKTTSKQERTVADNIKKAVDQTDIKVYSVMAPKELQGYVLVETPEKLNRMEQLIERVPHARAILRGETALAEVAHFLVPKPVVSGIVEGTIIELIAGPFKGEKAIVKRVDSGKEEITVELYESMVPIPITVRGDNVRVIDRGEDR</sequence>
<dbReference type="GO" id="GO:0006354">
    <property type="term" value="P:DNA-templated transcription elongation"/>
    <property type="evidence" value="ECO:0007669"/>
    <property type="project" value="InterPro"/>
</dbReference>
<comment type="function">
    <text evidence="4">Stimulates transcription elongation.</text>
</comment>
<evidence type="ECO:0000259" key="6">
    <source>
        <dbReference type="SMART" id="SM00738"/>
    </source>
</evidence>
<keyword evidence="8" id="KW-1185">Reference proteome</keyword>
<feature type="domain" description="NusG-like N-terminal" evidence="6">
    <location>
        <begin position="12"/>
        <end position="97"/>
    </location>
</feature>
<dbReference type="GO" id="GO:0006355">
    <property type="term" value="P:regulation of DNA-templated transcription"/>
    <property type="evidence" value="ECO:0007669"/>
    <property type="project" value="UniProtKB-UniRule"/>
</dbReference>
<dbReference type="GO" id="GO:0003746">
    <property type="term" value="F:translation elongation factor activity"/>
    <property type="evidence" value="ECO:0007669"/>
    <property type="project" value="InterPro"/>
</dbReference>
<comment type="similarity">
    <text evidence="4">Belongs to the archaeal Spt5 family.</text>
</comment>
<protein>
    <recommendedName>
        <fullName evidence="4 5">Transcription elongation factor Spt5</fullName>
    </recommendedName>
</protein>
<dbReference type="InterPro" id="IPR005824">
    <property type="entry name" value="KOW"/>
</dbReference>
<dbReference type="HAMAP" id="MF_00950">
    <property type="entry name" value="Spt5_arch"/>
    <property type="match status" value="1"/>
</dbReference>
<organism evidence="7 8">
    <name type="scientific">Methanosphaerula palustris (strain ATCC BAA-1556 / DSM 19958 / E1-9c)</name>
    <dbReference type="NCBI Taxonomy" id="521011"/>
    <lineage>
        <taxon>Archaea</taxon>
        <taxon>Methanobacteriati</taxon>
        <taxon>Methanobacteriota</taxon>
        <taxon>Stenosarchaea group</taxon>
        <taxon>Methanomicrobia</taxon>
        <taxon>Methanomicrobiales</taxon>
        <taxon>Methanoregulaceae</taxon>
        <taxon>Methanosphaerula</taxon>
    </lineage>
</organism>
<dbReference type="InterPro" id="IPR006645">
    <property type="entry name" value="NGN-like_dom"/>
</dbReference>
<dbReference type="Proteomes" id="UP000002457">
    <property type="component" value="Chromosome"/>
</dbReference>
<gene>
    <name evidence="4" type="primary">spt5</name>
    <name evidence="7" type="ordered locus">Mpal_0161</name>
</gene>
<dbReference type="GeneID" id="7270932"/>
<dbReference type="AlphaFoldDB" id="B8GIY1"/>
<dbReference type="Gene3D" id="2.30.30.30">
    <property type="match status" value="1"/>
</dbReference>
<dbReference type="InterPro" id="IPR014722">
    <property type="entry name" value="Rib_uL2_dom2"/>
</dbReference>
<dbReference type="InterPro" id="IPR011590">
    <property type="entry name" value="Spt5_arc"/>
</dbReference>
<dbReference type="OrthoDB" id="371863at2157"/>
<dbReference type="EMBL" id="CP001338">
    <property type="protein sequence ID" value="ACL15554.1"/>
    <property type="molecule type" value="Genomic_DNA"/>
</dbReference>
<evidence type="ECO:0000256" key="3">
    <source>
        <dbReference type="ARBA" id="ARBA00023163"/>
    </source>
</evidence>
<keyword evidence="2 4" id="KW-0805">Transcription regulation</keyword>
<proteinExistence type="inferred from homology"/>
<dbReference type="CDD" id="cd06091">
    <property type="entry name" value="KOW_NusG"/>
    <property type="match status" value="1"/>
</dbReference>
<name>B8GIY1_METPE</name>
<evidence type="ECO:0000256" key="2">
    <source>
        <dbReference type="ARBA" id="ARBA00023015"/>
    </source>
</evidence>
<reference evidence="7 8" key="1">
    <citation type="journal article" date="2015" name="Genome Announc.">
        <title>Complete Genome Sequence of Methanosphaerula palustris E1-9CT, a Hydrogenotrophic Methanogen Isolated from a Minerotrophic Fen Peatland.</title>
        <authorList>
            <person name="Cadillo-Quiroz H."/>
            <person name="Browne P."/>
            <person name="Kyrpides N."/>
            <person name="Woyke T."/>
            <person name="Goodwin L."/>
            <person name="Detter C."/>
            <person name="Yavitt J.B."/>
            <person name="Zinder S.H."/>
        </authorList>
    </citation>
    <scope>NUCLEOTIDE SEQUENCE [LARGE SCALE GENOMIC DNA]</scope>
    <source>
        <strain evidence="8">ATCC BAA-1556 / DSM 19958 / E1-9c</strain>
    </source>
</reference>
<accession>B8GIY1</accession>
<evidence type="ECO:0000256" key="1">
    <source>
        <dbReference type="ARBA" id="ARBA00006956"/>
    </source>
</evidence>
<comment type="subunit">
    <text evidence="4">Heterodimer composed of Spt4 and Spt5. Interacts with RNA polymerase (RNAP).</text>
</comment>
<evidence type="ECO:0000313" key="7">
    <source>
        <dbReference type="EMBL" id="ACL15554.1"/>
    </source>
</evidence>
<dbReference type="KEGG" id="mpl:Mpal_0161"/>
<dbReference type="InterPro" id="IPR036735">
    <property type="entry name" value="NGN_dom_sf"/>
</dbReference>
<dbReference type="HOGENOM" id="CLU_113589_0_0_2"/>
<keyword evidence="3 4" id="KW-0804">Transcription</keyword>
<evidence type="ECO:0000313" key="8">
    <source>
        <dbReference type="Proteomes" id="UP000002457"/>
    </source>
</evidence>
<dbReference type="RefSeq" id="WP_012616873.1">
    <property type="nucleotide sequence ID" value="NC_011832.1"/>
</dbReference>
<dbReference type="Gene3D" id="3.30.70.940">
    <property type="entry name" value="NusG, N-terminal domain"/>
    <property type="match status" value="1"/>
</dbReference>
<comment type="similarity">
    <text evidence="1">Belongs to the SPT5 family.</text>
</comment>
<dbReference type="SMART" id="SM00738">
    <property type="entry name" value="NGN"/>
    <property type="match status" value="1"/>
</dbReference>
<evidence type="ECO:0000256" key="4">
    <source>
        <dbReference type="HAMAP-Rule" id="MF_00950"/>
    </source>
</evidence>
<dbReference type="InterPro" id="IPR008991">
    <property type="entry name" value="Translation_prot_SH3-like_sf"/>
</dbReference>
<dbReference type="NCBIfam" id="TIGR00405">
    <property type="entry name" value="KOW_elon_Spt5"/>
    <property type="match status" value="1"/>
</dbReference>
<dbReference type="CDD" id="cd09887">
    <property type="entry name" value="NGN_Arch"/>
    <property type="match status" value="1"/>
</dbReference>
<evidence type="ECO:0000256" key="5">
    <source>
        <dbReference type="NCBIfam" id="TIGR00405"/>
    </source>
</evidence>
<dbReference type="eggNOG" id="arCOG01920">
    <property type="taxonomic scope" value="Archaea"/>
</dbReference>
<dbReference type="Pfam" id="PF03439">
    <property type="entry name" value="Spt5-NGN"/>
    <property type="match status" value="1"/>
</dbReference>
<dbReference type="STRING" id="521011.Mpal_0161"/>
<dbReference type="Pfam" id="PF00467">
    <property type="entry name" value="KOW"/>
    <property type="match status" value="1"/>
</dbReference>